<feature type="compositionally biased region" description="Low complexity" evidence="3">
    <location>
        <begin position="315"/>
        <end position="324"/>
    </location>
</feature>
<dbReference type="SUPFAM" id="SSF50978">
    <property type="entry name" value="WD40 repeat-like"/>
    <property type="match status" value="1"/>
</dbReference>
<dbReference type="InterPro" id="IPR003169">
    <property type="entry name" value="GYF"/>
</dbReference>
<feature type="region of interest" description="Disordered" evidence="3">
    <location>
        <begin position="784"/>
        <end position="804"/>
    </location>
</feature>
<comment type="similarity">
    <text evidence="1">Belongs to the GIGYF family.</text>
</comment>
<feature type="compositionally biased region" description="Basic and acidic residues" evidence="3">
    <location>
        <begin position="1200"/>
        <end position="1218"/>
    </location>
</feature>
<dbReference type="Proteomes" id="UP000281406">
    <property type="component" value="Unassembled WGS sequence"/>
</dbReference>
<dbReference type="Gene3D" id="3.30.1490.40">
    <property type="match status" value="1"/>
</dbReference>
<feature type="compositionally biased region" description="Acidic residues" evidence="3">
    <location>
        <begin position="277"/>
        <end position="292"/>
    </location>
</feature>
<dbReference type="InterPro" id="IPR001680">
    <property type="entry name" value="WD40_rpt"/>
</dbReference>
<dbReference type="InterPro" id="IPR011047">
    <property type="entry name" value="Quinoprotein_ADH-like_sf"/>
</dbReference>
<dbReference type="SUPFAM" id="SSF55277">
    <property type="entry name" value="GYF domain"/>
    <property type="match status" value="1"/>
</dbReference>
<feature type="compositionally biased region" description="Acidic residues" evidence="3">
    <location>
        <begin position="1648"/>
        <end position="1658"/>
    </location>
</feature>
<feature type="compositionally biased region" description="Basic and acidic residues" evidence="3">
    <location>
        <begin position="154"/>
        <end position="171"/>
    </location>
</feature>
<feature type="region of interest" description="Disordered" evidence="3">
    <location>
        <begin position="583"/>
        <end position="616"/>
    </location>
</feature>
<keyword evidence="6" id="KW-1185">Reference proteome</keyword>
<dbReference type="Pfam" id="PF02213">
    <property type="entry name" value="GYF"/>
    <property type="match status" value="1"/>
</dbReference>
<feature type="domain" description="GYF" evidence="4">
    <location>
        <begin position="457"/>
        <end position="505"/>
    </location>
</feature>
<dbReference type="PROSITE" id="PS50829">
    <property type="entry name" value="GYF"/>
    <property type="match status" value="1"/>
</dbReference>
<sequence>MPKYKLAEYRYGREEMLALYVKDNKVPEEMQDKEFAAILQDEPQQPLALLPLTEEEQRNFSMSVNSVAVLRLMGKGGGAVPAGVNRGRGSVRGRGRGEGGFYQRSSEEGEGGFGRSVREIHRSQSWDDRSERRFEKPLRRDGVRLGFEEGCPGGRKEFMRSDSDNWRTLREEQEEEEAGETGGSWRLTGSRREDGGPRSAGWREHIGPGEVRRRKFDFDFRDGGSEGGRRRAGSDGAEEDRDGLPEWCTDEEDGEMGTFDSSGAFMSVKKGPKDPIPEEEFEFQGLEDEEEIGANQEKNGTGAEKSEKDVIDSAPVSEIEVKPVSPSPPPLLPPSLPAPVLEAVPSAAPSGLEEPQLVPSIPNKLPSEVLSEAMLDLSPSASSSLPSSPPSLSSAATDLPPPGGDIEDDEGMKHLQQEAEKMVAALQDTSLEEECFTQTLQESRNTASALPLSHDSAMKWFYKDPQGEIQGPFSTVEMCEWFQAGYFAMNLLVKRGCDEGFQPLGEVIKMWGRVPFAPGPSPPPLLVRNQAHLRPQPPRGAIGNMDQERLKKQQELAAATALYQQQQQLFQLINRCGEQGMMPSLNRSMSVPDTGSMWDMHTSASQPAGGEASLWDLMNSSTQGPILEQLQKLHERREAELRAKREEEERKRRDEKRREEQKRREEEELYRRKQQQDLLMKLLQQAPRQGSSGSGSGWSGGPIPGLGKQTKPHNLLDIQQEAERMHKQQHRVQQQQRWNDASSLWGAAGSLDGKVGGGGGSPSGGGMGVWDEALKNQSALRNNMGLKNSRSSPSLSEQYMMRGRKRTEEEERLLKLLQGMKSQDGFTTWCEQMLHALNTSANNSSSSQDGQRVHKQENECVFVFTVPTIVAYLKEVESPYEVLNFICSYLGDTVEAKEFARQFLERRAKQKANHQRQQQQLSKEMAGLSMNNFPIQDTVRGMNPSALQSMFQAVHSGKGGVVYDQAAKLKKKQPMMLHSDPSILVENRFVGGDFNGMTSDPSFACGFERSLYNSLTETNLDCWNTSNGITSKIFSCTFILWTGSSDGDGGSPLLRIHLHLLLISHHQPSEEDPKATGHRFTSEDNMSGAGQSSDGGAGQDAEADGEPPHEAYLQGGLYEEETTPPAAKQPRMEQDDVGLDLHLIQAPVVPSVETCGSQGAAGTLEEVACHHTDETERAVGPEETEGDVEWHQNGAEIKETLGHTEEDGTDESKKKSPEDNSAEQHYQCLDFSQNPQMLTGSWAEYTHTAENYLRGCKWAPDGSCIVSNSADNVLRVYNLPPELYSSRWDMLSEMSPVLKMAEGDTIYDYCWFPKMTSMNPDTCFISSDQTLFGNTESALQRPKMTKEREERQVVGQGRSCKLHKELIKMKGMRSKKTDETCSVTICHLLSGLSDIVYSIASSSRDNPVHIWDAFYGDLRASFRPYNHLDELTAAHSLCFSPDGSQLFCGFDKIVRVFHTDRPGRDCEERPTMVKKQGQTGIISCIAFSPCQTMYACGSYSRSAGIYSCDDGSLLALLPTRHHGGLTHLIFSPNGYHLFTGGRKDSEILCWDLRDPGRVLFSMYRNVNTNQRIYFDMDQSGRYLLSGDTNGVVSVWDTLTAPPDGNEETLQPLLQFQAHTDCANGISVHPFMPLVASSSGQRKFCWPSDNEDSESDSDEGNVMSTNSVRQDNALVLWWAGPLGSTNERVQEEEPAVTES</sequence>
<gene>
    <name evidence="5" type="ORF">DPX16_17714</name>
</gene>
<dbReference type="InterPro" id="IPR015943">
    <property type="entry name" value="WD40/YVTN_repeat-like_dom_sf"/>
</dbReference>
<dbReference type="EMBL" id="RJVU01042551">
    <property type="protein sequence ID" value="ROL45598.1"/>
    <property type="molecule type" value="Genomic_DNA"/>
</dbReference>
<evidence type="ECO:0000313" key="5">
    <source>
        <dbReference type="EMBL" id="ROL45598.1"/>
    </source>
</evidence>
<evidence type="ECO:0000256" key="3">
    <source>
        <dbReference type="SAM" id="MobiDB-lite"/>
    </source>
</evidence>
<feature type="region of interest" description="Disordered" evidence="3">
    <location>
        <begin position="1642"/>
        <end position="1666"/>
    </location>
</feature>
<comment type="caution">
    <text evidence="5">The sequence shown here is derived from an EMBL/GenBank/DDBJ whole genome shotgun (WGS) entry which is preliminary data.</text>
</comment>
<feature type="region of interest" description="Disordered" evidence="3">
    <location>
        <begin position="1200"/>
        <end position="1223"/>
    </location>
</feature>
<evidence type="ECO:0000313" key="6">
    <source>
        <dbReference type="Proteomes" id="UP000281406"/>
    </source>
</evidence>
<dbReference type="GO" id="GO:0005829">
    <property type="term" value="C:cytosol"/>
    <property type="evidence" value="ECO:0007669"/>
    <property type="project" value="TreeGrafter"/>
</dbReference>
<feature type="region of interest" description="Disordered" evidence="3">
    <location>
        <begin position="641"/>
        <end position="672"/>
    </location>
</feature>
<name>A0A3N0YII4_ANAGA</name>
<feature type="region of interest" description="Disordered" evidence="3">
    <location>
        <begin position="1068"/>
        <end position="1111"/>
    </location>
</feature>
<keyword evidence="2" id="KW-0175">Coiled coil</keyword>
<dbReference type="SMART" id="SM00320">
    <property type="entry name" value="WD40"/>
    <property type="match status" value="6"/>
</dbReference>
<dbReference type="Gene3D" id="2.130.10.10">
    <property type="entry name" value="YVTN repeat-like/Quinoprotein amine dehydrogenase"/>
    <property type="match status" value="1"/>
</dbReference>
<feature type="coiled-coil region" evidence="2">
    <location>
        <begin position="904"/>
        <end position="931"/>
    </location>
</feature>
<evidence type="ECO:0000256" key="1">
    <source>
        <dbReference type="ARBA" id="ARBA00038015"/>
    </source>
</evidence>
<evidence type="ECO:0000259" key="4">
    <source>
        <dbReference type="PROSITE" id="PS50829"/>
    </source>
</evidence>
<evidence type="ECO:0000256" key="2">
    <source>
        <dbReference type="SAM" id="Coils"/>
    </source>
</evidence>
<dbReference type="InterPro" id="IPR051640">
    <property type="entry name" value="GRB10-interact_GYF"/>
</dbReference>
<reference evidence="5 6" key="1">
    <citation type="submission" date="2018-10" db="EMBL/GenBank/DDBJ databases">
        <title>Genome assembly for a Yunnan-Guizhou Plateau 3E fish, Anabarilius grahami (Regan), and its evolutionary and genetic applications.</title>
        <authorList>
            <person name="Jiang W."/>
        </authorList>
    </citation>
    <scope>NUCLEOTIDE SEQUENCE [LARGE SCALE GENOMIC DNA]</scope>
    <source>
        <strain evidence="5">AG-KIZ</strain>
        <tissue evidence="5">Muscle</tissue>
    </source>
</reference>
<dbReference type="SMART" id="SM00444">
    <property type="entry name" value="GYF"/>
    <property type="match status" value="1"/>
</dbReference>
<feature type="compositionally biased region" description="Polar residues" evidence="3">
    <location>
        <begin position="784"/>
        <end position="797"/>
    </location>
</feature>
<dbReference type="PANTHER" id="PTHR14445:SF37">
    <property type="entry name" value="GRB10-INTERACTING GYF PROTEIN 1"/>
    <property type="match status" value="1"/>
</dbReference>
<dbReference type="InterPro" id="IPR036322">
    <property type="entry name" value="WD40_repeat_dom_sf"/>
</dbReference>
<feature type="compositionally biased region" description="Gly residues" evidence="3">
    <location>
        <begin position="692"/>
        <end position="704"/>
    </location>
</feature>
<feature type="region of interest" description="Disordered" evidence="3">
    <location>
        <begin position="154"/>
        <end position="342"/>
    </location>
</feature>
<dbReference type="GO" id="GO:0048009">
    <property type="term" value="P:insulin-like growth factor receptor signaling pathway"/>
    <property type="evidence" value="ECO:0007669"/>
    <property type="project" value="TreeGrafter"/>
</dbReference>
<feature type="region of interest" description="Disordered" evidence="3">
    <location>
        <begin position="81"/>
        <end position="116"/>
    </location>
</feature>
<dbReference type="SUPFAM" id="SSF50998">
    <property type="entry name" value="Quinoprotein alcohol dehydrogenase-like"/>
    <property type="match status" value="1"/>
</dbReference>
<feature type="region of interest" description="Disordered" evidence="3">
    <location>
        <begin position="376"/>
        <end position="410"/>
    </location>
</feature>
<dbReference type="PANTHER" id="PTHR14445">
    <property type="entry name" value="GRB10 INTERACTING GYF PROTEIN"/>
    <property type="match status" value="1"/>
</dbReference>
<dbReference type="OrthoDB" id="239865at2759"/>
<dbReference type="Pfam" id="PF00400">
    <property type="entry name" value="WD40"/>
    <property type="match status" value="3"/>
</dbReference>
<feature type="compositionally biased region" description="Pro residues" evidence="3">
    <location>
        <begin position="325"/>
        <end position="337"/>
    </location>
</feature>
<dbReference type="CDD" id="cd00072">
    <property type="entry name" value="GYF"/>
    <property type="match status" value="1"/>
</dbReference>
<feature type="compositionally biased region" description="Low complexity" evidence="3">
    <location>
        <begin position="376"/>
        <end position="398"/>
    </location>
</feature>
<proteinExistence type="inferred from homology"/>
<feature type="region of interest" description="Disordered" evidence="3">
    <location>
        <begin position="684"/>
        <end position="711"/>
    </location>
</feature>
<accession>A0A3N0YII4</accession>
<organism evidence="5 6">
    <name type="scientific">Anabarilius grahami</name>
    <name type="common">Kanglang fish</name>
    <name type="synonym">Barilius grahami</name>
    <dbReference type="NCBI Taxonomy" id="495550"/>
    <lineage>
        <taxon>Eukaryota</taxon>
        <taxon>Metazoa</taxon>
        <taxon>Chordata</taxon>
        <taxon>Craniata</taxon>
        <taxon>Vertebrata</taxon>
        <taxon>Euteleostomi</taxon>
        <taxon>Actinopterygii</taxon>
        <taxon>Neopterygii</taxon>
        <taxon>Teleostei</taxon>
        <taxon>Ostariophysi</taxon>
        <taxon>Cypriniformes</taxon>
        <taxon>Xenocyprididae</taxon>
        <taxon>Xenocypridinae</taxon>
        <taxon>Xenocypridinae incertae sedis</taxon>
        <taxon>Anabarilius</taxon>
    </lineage>
</organism>
<feature type="compositionally biased region" description="Basic and acidic residues" evidence="3">
    <location>
        <begin position="190"/>
        <end position="233"/>
    </location>
</feature>
<dbReference type="InterPro" id="IPR035445">
    <property type="entry name" value="GYF-like_dom_sf"/>
</dbReference>
<protein>
    <submittedName>
        <fullName evidence="5">GRB10-interacting GYF protein 1</fullName>
    </submittedName>
</protein>